<dbReference type="Proteomes" id="UP001055072">
    <property type="component" value="Unassembled WGS sequence"/>
</dbReference>
<reference evidence="1" key="1">
    <citation type="journal article" date="2021" name="Environ. Microbiol.">
        <title>Gene family expansions and transcriptome signatures uncover fungal adaptations to wood decay.</title>
        <authorList>
            <person name="Hage H."/>
            <person name="Miyauchi S."/>
            <person name="Viragh M."/>
            <person name="Drula E."/>
            <person name="Min B."/>
            <person name="Chaduli D."/>
            <person name="Navarro D."/>
            <person name="Favel A."/>
            <person name="Norest M."/>
            <person name="Lesage-Meessen L."/>
            <person name="Balint B."/>
            <person name="Merenyi Z."/>
            <person name="de Eugenio L."/>
            <person name="Morin E."/>
            <person name="Martinez A.T."/>
            <person name="Baldrian P."/>
            <person name="Stursova M."/>
            <person name="Martinez M.J."/>
            <person name="Novotny C."/>
            <person name="Magnuson J.K."/>
            <person name="Spatafora J.W."/>
            <person name="Maurice S."/>
            <person name="Pangilinan J."/>
            <person name="Andreopoulos W."/>
            <person name="LaButti K."/>
            <person name="Hundley H."/>
            <person name="Na H."/>
            <person name="Kuo A."/>
            <person name="Barry K."/>
            <person name="Lipzen A."/>
            <person name="Henrissat B."/>
            <person name="Riley R."/>
            <person name="Ahrendt S."/>
            <person name="Nagy L.G."/>
            <person name="Grigoriev I.V."/>
            <person name="Martin F."/>
            <person name="Rosso M.N."/>
        </authorList>
    </citation>
    <scope>NUCLEOTIDE SEQUENCE</scope>
    <source>
        <strain evidence="1">CBS 384.51</strain>
    </source>
</reference>
<evidence type="ECO:0000313" key="2">
    <source>
        <dbReference type="Proteomes" id="UP001055072"/>
    </source>
</evidence>
<evidence type="ECO:0000313" key="1">
    <source>
        <dbReference type="EMBL" id="KAI0085347.1"/>
    </source>
</evidence>
<keyword evidence="2" id="KW-1185">Reference proteome</keyword>
<sequence>MYESRHTWMPAAGQYCNLAREDICTTVAIRWLRIERQRPATLHSSERDDDDVGEAGGCKKKRKRMSDIVLGNVSGVVYAVGECLGFGTVIAPRLEFLENNSTTAVAILPNRDAPNASSGHIQGVSDEKGRTLKSPNNTCMQYFQYAPITPVAMPPTYPPSPSSPTREDAMPNRLDLSRTHRLWGKKATPLHNVWSAGDTVNGDGWVEVVRELVWG</sequence>
<protein>
    <submittedName>
        <fullName evidence="1">Uncharacterized protein</fullName>
    </submittedName>
</protein>
<dbReference type="EMBL" id="MU274932">
    <property type="protein sequence ID" value="KAI0085347.1"/>
    <property type="molecule type" value="Genomic_DNA"/>
</dbReference>
<organism evidence="1 2">
    <name type="scientific">Irpex rosettiformis</name>
    <dbReference type="NCBI Taxonomy" id="378272"/>
    <lineage>
        <taxon>Eukaryota</taxon>
        <taxon>Fungi</taxon>
        <taxon>Dikarya</taxon>
        <taxon>Basidiomycota</taxon>
        <taxon>Agaricomycotina</taxon>
        <taxon>Agaricomycetes</taxon>
        <taxon>Polyporales</taxon>
        <taxon>Irpicaceae</taxon>
        <taxon>Irpex</taxon>
    </lineage>
</organism>
<accession>A0ACB8TTE3</accession>
<name>A0ACB8TTE3_9APHY</name>
<proteinExistence type="predicted"/>
<gene>
    <name evidence="1" type="ORF">BDY19DRAFT_909145</name>
</gene>
<comment type="caution">
    <text evidence="1">The sequence shown here is derived from an EMBL/GenBank/DDBJ whole genome shotgun (WGS) entry which is preliminary data.</text>
</comment>